<name>A0A835NI51_9PASS</name>
<dbReference type="EMBL" id="JADDUC010000192">
    <property type="protein sequence ID" value="KAG0115887.1"/>
    <property type="molecule type" value="Genomic_DNA"/>
</dbReference>
<accession>A0A835NI51</accession>
<keyword evidence="4" id="KW-1185">Reference proteome</keyword>
<reference evidence="3" key="3">
    <citation type="submission" date="2022-01" db="EMBL/GenBank/DDBJ databases">
        <authorList>
            <person name="Rubenstein D.R."/>
        </authorList>
    </citation>
    <scope>NUCLEOTIDE SEQUENCE</scope>
    <source>
        <strain evidence="3">SS15</strain>
        <tissue evidence="3">Liver</tissue>
    </source>
</reference>
<proteinExistence type="predicted"/>
<evidence type="ECO:0000313" key="2">
    <source>
        <dbReference type="EMBL" id="KAG0115887.1"/>
    </source>
</evidence>
<sequence>MAPNLSASTESVSPLSLSPAAAVLPLALHRRGEPVPGAWKHGLVSSPLICLEEGPWQLSGALGNTTLMWWYHITSPCLALTNNSRDFHLLPPLAHWQQFSTCEEPHNPNRSLLQGYPNQKPHHALLLVPPGALMKTGWRKVLPNQKEVELCTGCACRKLDLLSGQSSSLAKTSRDKSPGQGSQEQLLLPWMPLGDAECFMGCFALYPPLVLILFSFSPTLFICCPIQQELRSWLNKEPLPLGLSSQSSAESQEDAASAHLSSKSSHHLLPSVQSTMVCRREVGDLEGSCLTCRDTRCLQQADLSHLAMKHCLNVDWYSFLQQEAVVTGIDPTVYTLVIEHSQSTKLTASFTEQSPVCLSPEQIAPAVPPGSTDAAGLAGAAAGMLSRVVVSEVCSLSVPSQWTVGFALLSQGVQGLVLQLLWEMSVGHSPLHGAHHRQLACLLFAAEVPVCCTPAHLQHCWGGTGWAAHRCHWDRQWDIGFMFRSCPSLSFWAGDPISHLLPIRSIGKGLAGSLGSSGESQRGQWHTQMSIFYFMHVLLHTPELSSNVKGTLPCPILFNKPLYFVIHHFLLSLHMKKRLCNILEKIWTVSFPETVILKNKALHLRATWVLAVSGRRSQQNTHGWQGKSLVLKKGLLGVPRALPAYNLLQPLVWSDWASFMPALALAEGCGGNRASWSPEKHLPPGAVMCTRNWVWGPQKEHQRAPGGVFLYQKTLVSEFPNCMQLSGCGCVIVGESIVPLPVEIAKSNHCWVPSSLTAPLAASYCPARWELQVAAALLPVCMSRSSSPTQLHAARGSPAGTDAPFVQKANHDCRDPEPKPESPRQAPKQLCQNLLLFHVVVERSNSTSVTQLVAFRGQASNTGTGSLWLVLRARSHATHDFYLSSCHVTGQVFPGYFRFEWFLILLKIWLTYAGFNCEPEGPVCVSLAELGATIGSDPRVLHTAAFLTSSSSLRCRQCPESADMAMHVHDTRECLRSVSFVPAKLKRSFNRNIPPSKCAGRSGGRDSLQSPLLQRQREAPRTREPGRVGAEHPTGGEGCIAATPQAERTYSCSSVAMTADLTAAVSHYHPQGITGSRNSSAASGVGRSLFAKDWNGLTATENQLWKYQSPCGSRLIQVAPVGSRGGINILLCVTLHFKPVRAPMLVFDIKHIKHKDDVTSCYHKHFTAEDVKNEENFANMLQNTFTAVIYTLLAQ</sequence>
<reference evidence="3 4" key="2">
    <citation type="journal article" date="2021" name="J. Hered.">
        <title>Feather Gene Expression Elucidates the Developmental Basis of Plumage Iridescence in African Starlings.</title>
        <authorList>
            <person name="Rubenstein D.R."/>
            <person name="Corvelo A."/>
            <person name="MacManes M.D."/>
            <person name="Maia R."/>
            <person name="Narzisi G."/>
            <person name="Rousaki A."/>
            <person name="Vandenabeele P."/>
            <person name="Shawkey M.D."/>
            <person name="Solomon J."/>
        </authorList>
    </citation>
    <scope>NUCLEOTIDE SEQUENCE [LARGE SCALE GENOMIC DNA]</scope>
    <source>
        <strain evidence="3">SS15</strain>
    </source>
</reference>
<dbReference type="AlphaFoldDB" id="A0A835NI51"/>
<gene>
    <name evidence="3" type="ORF">IHE44_0001970</name>
    <name evidence="2" type="ORF">IHE44_004990</name>
</gene>
<comment type="caution">
    <text evidence="2">The sequence shown here is derived from an EMBL/GenBank/DDBJ whole genome shotgun (WGS) entry which is preliminary data.</text>
</comment>
<evidence type="ECO:0000313" key="4">
    <source>
        <dbReference type="Proteomes" id="UP000618051"/>
    </source>
</evidence>
<feature type="compositionally biased region" description="Basic and acidic residues" evidence="1">
    <location>
        <begin position="809"/>
        <end position="822"/>
    </location>
</feature>
<protein>
    <submittedName>
        <fullName evidence="2">Uncharacterized protein</fullName>
    </submittedName>
</protein>
<reference evidence="2" key="1">
    <citation type="submission" date="2020-10" db="EMBL/GenBank/DDBJ databases">
        <title>Feather gene expression reveals the developmental basis of iridescence in African starlings.</title>
        <authorList>
            <person name="Rubenstein D.R."/>
        </authorList>
    </citation>
    <scope>NUCLEOTIDE SEQUENCE</scope>
    <source>
        <strain evidence="2">SS15</strain>
        <tissue evidence="2">Liver</tissue>
    </source>
</reference>
<feature type="compositionally biased region" description="Basic and acidic residues" evidence="1">
    <location>
        <begin position="1015"/>
        <end position="1030"/>
    </location>
</feature>
<feature type="region of interest" description="Disordered" evidence="1">
    <location>
        <begin position="992"/>
        <end position="1038"/>
    </location>
</feature>
<organism evidence="2">
    <name type="scientific">Lamprotornis superbus</name>
    <dbReference type="NCBI Taxonomy" id="245042"/>
    <lineage>
        <taxon>Eukaryota</taxon>
        <taxon>Metazoa</taxon>
        <taxon>Chordata</taxon>
        <taxon>Craniata</taxon>
        <taxon>Vertebrata</taxon>
        <taxon>Euteleostomi</taxon>
        <taxon>Archelosauria</taxon>
        <taxon>Archosauria</taxon>
        <taxon>Dinosauria</taxon>
        <taxon>Saurischia</taxon>
        <taxon>Theropoda</taxon>
        <taxon>Coelurosauria</taxon>
        <taxon>Aves</taxon>
        <taxon>Neognathae</taxon>
        <taxon>Neoaves</taxon>
        <taxon>Telluraves</taxon>
        <taxon>Australaves</taxon>
        <taxon>Passeriformes</taxon>
        <taxon>Sturnidae</taxon>
        <taxon>Lamprotornis</taxon>
    </lineage>
</organism>
<evidence type="ECO:0000256" key="1">
    <source>
        <dbReference type="SAM" id="MobiDB-lite"/>
    </source>
</evidence>
<feature type="region of interest" description="Disordered" evidence="1">
    <location>
        <begin position="791"/>
        <end position="825"/>
    </location>
</feature>
<dbReference type="Proteomes" id="UP000618051">
    <property type="component" value="Unassembled WGS sequence"/>
</dbReference>
<evidence type="ECO:0000313" key="3">
    <source>
        <dbReference type="EMBL" id="KAI1235879.1"/>
    </source>
</evidence>
<dbReference type="EMBL" id="JADDUC020000011">
    <property type="protein sequence ID" value="KAI1235879.1"/>
    <property type="molecule type" value="Genomic_DNA"/>
</dbReference>